<name>A0A1V9F518_9BACT</name>
<sequence length="327" mass="38079">MEPLIYYPTFEPPNETWLKFALLYFENFKPIVPYNRRENLSDDFRRVIDKSDLVTLYSPGDIDGHHASLHAIEDVRRILEEPYGRSEMFKEINLARKWKDPKNWTFKIYKEKFSYNWVEFCQNHNIGINTQDGILLPEELAFIYMTYLAKEIAFSESAAIITDNNKFDAFTNFSRLSNPVTDRNLEFRKGIINLVLPRKLNEIPINKVIKFRRENRALIKAFNTELQSVQQKISEGYSEQDFIDRYNDVYSQITTEIAKFGIGITAIPFGMYALIKNPGALTQAYVKEVLGAMGFLIGGVFGLHKGLKDTATKRYCKKYITNLTRLQ</sequence>
<evidence type="ECO:0000313" key="2">
    <source>
        <dbReference type="Proteomes" id="UP000192276"/>
    </source>
</evidence>
<gene>
    <name evidence="1" type="ORF">A4R26_05805</name>
</gene>
<proteinExistence type="predicted"/>
<protein>
    <submittedName>
        <fullName evidence="1">Uncharacterized protein</fullName>
    </submittedName>
</protein>
<dbReference type="EMBL" id="LWBP01000210">
    <property type="protein sequence ID" value="OQP53500.1"/>
    <property type="molecule type" value="Genomic_DNA"/>
</dbReference>
<dbReference type="AlphaFoldDB" id="A0A1V9F518"/>
<dbReference type="RefSeq" id="WP_081169377.1">
    <property type="nucleotide sequence ID" value="NZ_LWBP01000210.1"/>
</dbReference>
<evidence type="ECO:0000313" key="1">
    <source>
        <dbReference type="EMBL" id="OQP53500.1"/>
    </source>
</evidence>
<reference evidence="2" key="1">
    <citation type="submission" date="2016-04" db="EMBL/GenBank/DDBJ databases">
        <authorList>
            <person name="Chen L."/>
            <person name="Zhuang W."/>
            <person name="Wang G."/>
        </authorList>
    </citation>
    <scope>NUCLEOTIDE SEQUENCE [LARGE SCALE GENOMIC DNA]</scope>
    <source>
        <strain evidence="2">208</strain>
    </source>
</reference>
<keyword evidence="2" id="KW-1185">Reference proteome</keyword>
<comment type="caution">
    <text evidence="1">The sequence shown here is derived from an EMBL/GenBank/DDBJ whole genome shotgun (WGS) entry which is preliminary data.</text>
</comment>
<dbReference type="STRING" id="550983.A4R26_05805"/>
<dbReference type="Proteomes" id="UP000192276">
    <property type="component" value="Unassembled WGS sequence"/>
</dbReference>
<organism evidence="1 2">
    <name type="scientific">Niastella populi</name>
    <dbReference type="NCBI Taxonomy" id="550983"/>
    <lineage>
        <taxon>Bacteria</taxon>
        <taxon>Pseudomonadati</taxon>
        <taxon>Bacteroidota</taxon>
        <taxon>Chitinophagia</taxon>
        <taxon>Chitinophagales</taxon>
        <taxon>Chitinophagaceae</taxon>
        <taxon>Niastella</taxon>
    </lineage>
</organism>
<accession>A0A1V9F518</accession>
<dbReference type="OrthoDB" id="7054050at2"/>